<sequence length="53" mass="6219">MNFSLKNQKYYWKSLKSVVTEGLLTTPIIKSVRIMITVAIPLKQRLKPGEIWR</sequence>
<reference evidence="1" key="2">
    <citation type="submission" date="2015-02" db="UniProtKB">
        <authorList>
            <consortium name="EnsemblMetazoa"/>
        </authorList>
    </citation>
    <scope>IDENTIFICATION</scope>
</reference>
<accession>T1IWV3</accession>
<dbReference type="EnsemblMetazoa" id="SMAR005679-RA">
    <property type="protein sequence ID" value="SMAR005679-PA"/>
    <property type="gene ID" value="SMAR005679"/>
</dbReference>
<dbReference type="Proteomes" id="UP000014500">
    <property type="component" value="Unassembled WGS sequence"/>
</dbReference>
<dbReference type="AlphaFoldDB" id="T1IWV3"/>
<proteinExistence type="predicted"/>
<evidence type="ECO:0000313" key="2">
    <source>
        <dbReference type="Proteomes" id="UP000014500"/>
    </source>
</evidence>
<dbReference type="HOGENOM" id="CLU_3071249_0_0_1"/>
<name>T1IWV3_STRMM</name>
<protein>
    <submittedName>
        <fullName evidence="1">Uncharacterized protein</fullName>
    </submittedName>
</protein>
<evidence type="ECO:0000313" key="1">
    <source>
        <dbReference type="EnsemblMetazoa" id="SMAR005679-PA"/>
    </source>
</evidence>
<dbReference type="EMBL" id="JH431630">
    <property type="status" value="NOT_ANNOTATED_CDS"/>
    <property type="molecule type" value="Genomic_DNA"/>
</dbReference>
<reference evidence="2" key="1">
    <citation type="submission" date="2011-05" db="EMBL/GenBank/DDBJ databases">
        <authorList>
            <person name="Richards S.R."/>
            <person name="Qu J."/>
            <person name="Jiang H."/>
            <person name="Jhangiani S.N."/>
            <person name="Agravi P."/>
            <person name="Goodspeed R."/>
            <person name="Gross S."/>
            <person name="Mandapat C."/>
            <person name="Jackson L."/>
            <person name="Mathew T."/>
            <person name="Pu L."/>
            <person name="Thornton R."/>
            <person name="Saada N."/>
            <person name="Wilczek-Boney K.B."/>
            <person name="Lee S."/>
            <person name="Kovar C."/>
            <person name="Wu Y."/>
            <person name="Scherer S.E."/>
            <person name="Worley K.C."/>
            <person name="Muzny D.M."/>
            <person name="Gibbs R."/>
        </authorList>
    </citation>
    <scope>NUCLEOTIDE SEQUENCE</scope>
    <source>
        <strain evidence="2">Brora</strain>
    </source>
</reference>
<organism evidence="1 2">
    <name type="scientific">Strigamia maritima</name>
    <name type="common">European centipede</name>
    <name type="synonym">Geophilus maritimus</name>
    <dbReference type="NCBI Taxonomy" id="126957"/>
    <lineage>
        <taxon>Eukaryota</taxon>
        <taxon>Metazoa</taxon>
        <taxon>Ecdysozoa</taxon>
        <taxon>Arthropoda</taxon>
        <taxon>Myriapoda</taxon>
        <taxon>Chilopoda</taxon>
        <taxon>Pleurostigmophora</taxon>
        <taxon>Geophilomorpha</taxon>
        <taxon>Linotaeniidae</taxon>
        <taxon>Strigamia</taxon>
    </lineage>
</organism>
<keyword evidence="2" id="KW-1185">Reference proteome</keyword>